<organism evidence="1 2">
    <name type="scientific">Paralysiella testudinis</name>
    <dbReference type="NCBI Taxonomy" id="2809020"/>
    <lineage>
        <taxon>Bacteria</taxon>
        <taxon>Pseudomonadati</taxon>
        <taxon>Pseudomonadota</taxon>
        <taxon>Betaproteobacteria</taxon>
        <taxon>Neisseriales</taxon>
        <taxon>Neisseriaceae</taxon>
        <taxon>Paralysiella</taxon>
    </lineage>
</organism>
<dbReference type="EMBL" id="CP069798">
    <property type="protein sequence ID" value="QRQ82473.1"/>
    <property type="molecule type" value="Genomic_DNA"/>
</dbReference>
<evidence type="ECO:0000313" key="1">
    <source>
        <dbReference type="EMBL" id="QRQ82473.1"/>
    </source>
</evidence>
<name>A0A892ZIJ6_9NEIS</name>
<dbReference type="Proteomes" id="UP000653156">
    <property type="component" value="Chromosome"/>
</dbReference>
<dbReference type="AlphaFoldDB" id="A0A892ZIJ6"/>
<dbReference type="RefSeq" id="WP_230339756.1">
    <property type="nucleotide sequence ID" value="NZ_CP069798.1"/>
</dbReference>
<reference evidence="1" key="1">
    <citation type="submission" date="2021-02" db="EMBL/GenBank/DDBJ databases">
        <title>Neisseriaceae sp. 26B isolated from the cloaca of a Common Toad-headed Turtle (Mesoclemmys nasuta).</title>
        <authorList>
            <person name="Spergser J."/>
            <person name="Busse H.-J."/>
        </authorList>
    </citation>
    <scope>NUCLEOTIDE SEQUENCE</scope>
    <source>
        <strain evidence="1">26B</strain>
    </source>
</reference>
<keyword evidence="2" id="KW-1185">Reference proteome</keyword>
<gene>
    <name evidence="1" type="ORF">JQU52_03465</name>
</gene>
<evidence type="ECO:0000313" key="2">
    <source>
        <dbReference type="Proteomes" id="UP000653156"/>
    </source>
</evidence>
<sequence length="87" mass="9960">MQQFSISNHTQKQIQQFLAERNVDLQTAMDDEAMNRELAALLHAGLPAMVRKFYGLAKMEALFTDKKDMIYTAIAQRLQQAEAKSKK</sequence>
<dbReference type="KEGG" id="ptes:JQU52_03465"/>
<accession>A0A892ZIJ6</accession>
<proteinExistence type="predicted"/>
<protein>
    <submittedName>
        <fullName evidence="1">Uncharacterized protein</fullName>
    </submittedName>
</protein>